<evidence type="ECO:0000313" key="3">
    <source>
        <dbReference type="Proteomes" id="UP000316621"/>
    </source>
</evidence>
<dbReference type="Gramene" id="RZC81251">
    <property type="protein sequence ID" value="RZC81251"/>
    <property type="gene ID" value="C5167_043864"/>
</dbReference>
<dbReference type="EMBL" id="CM010724">
    <property type="protein sequence ID" value="RZC81251.1"/>
    <property type="molecule type" value="Genomic_DNA"/>
</dbReference>
<dbReference type="InterPro" id="IPR008896">
    <property type="entry name" value="TIC214"/>
</dbReference>
<dbReference type="Pfam" id="PF05758">
    <property type="entry name" value="Ycf1"/>
    <property type="match status" value="1"/>
</dbReference>
<name>A0A4Y7LAE6_PAPSO</name>
<accession>A0A4Y7LAE6</accession>
<feature type="region of interest" description="Disordered" evidence="1">
    <location>
        <begin position="217"/>
        <end position="245"/>
    </location>
</feature>
<dbReference type="GO" id="GO:0016020">
    <property type="term" value="C:membrane"/>
    <property type="evidence" value="ECO:0007669"/>
    <property type="project" value="InterPro"/>
</dbReference>
<keyword evidence="3" id="KW-1185">Reference proteome</keyword>
<sequence length="245" mass="29169">MYLKKALDYEMMRLNKTACLKEPAAKPKKINKFHNILPANYQEFEEKKEKFERKYFLPEEGKFNSENRTKYLFDAVTPDRHHQRIIKESIGIKEIRKEVPQWSYKLITSLDQQDGTILEDTAEDHEIRSRKANHVVIFTDTERTNSTTNTNDEVEEVFVLRYAQELDFRRDIIKGSMHAQRRKTESTKKKKKSADTSRIWNLLFKNWMIKSTELKNSSFEEEAKEKDKKRKKKGEENDRLAVAES</sequence>
<dbReference type="Proteomes" id="UP000316621">
    <property type="component" value="Chromosome 10"/>
</dbReference>
<evidence type="ECO:0000256" key="1">
    <source>
        <dbReference type="SAM" id="MobiDB-lite"/>
    </source>
</evidence>
<gene>
    <name evidence="2" type="ORF">C5167_043864</name>
</gene>
<evidence type="ECO:0000313" key="2">
    <source>
        <dbReference type="EMBL" id="RZC81251.1"/>
    </source>
</evidence>
<proteinExistence type="predicted"/>
<dbReference type="STRING" id="3469.A0A4Y7LAE6"/>
<organism evidence="2 3">
    <name type="scientific">Papaver somniferum</name>
    <name type="common">Opium poppy</name>
    <dbReference type="NCBI Taxonomy" id="3469"/>
    <lineage>
        <taxon>Eukaryota</taxon>
        <taxon>Viridiplantae</taxon>
        <taxon>Streptophyta</taxon>
        <taxon>Embryophyta</taxon>
        <taxon>Tracheophyta</taxon>
        <taxon>Spermatophyta</taxon>
        <taxon>Magnoliopsida</taxon>
        <taxon>Ranunculales</taxon>
        <taxon>Papaveraceae</taxon>
        <taxon>Papaveroideae</taxon>
        <taxon>Papaver</taxon>
    </lineage>
</organism>
<dbReference type="AlphaFoldDB" id="A0A4Y7LAE6"/>
<feature type="compositionally biased region" description="Basic and acidic residues" evidence="1">
    <location>
        <begin position="233"/>
        <end position="245"/>
    </location>
</feature>
<reference evidence="2 3" key="1">
    <citation type="journal article" date="2018" name="Science">
        <title>The opium poppy genome and morphinan production.</title>
        <authorList>
            <person name="Guo L."/>
            <person name="Winzer T."/>
            <person name="Yang X."/>
            <person name="Li Y."/>
            <person name="Ning Z."/>
            <person name="He Z."/>
            <person name="Teodor R."/>
            <person name="Lu Y."/>
            <person name="Bowser T.A."/>
            <person name="Graham I.A."/>
            <person name="Ye K."/>
        </authorList>
    </citation>
    <scope>NUCLEOTIDE SEQUENCE [LARGE SCALE GENOMIC DNA]</scope>
    <source>
        <strain evidence="3">cv. HN1</strain>
        <tissue evidence="2">Leaves</tissue>
    </source>
</reference>
<protein>
    <submittedName>
        <fullName evidence="2">Uncharacterized protein</fullName>
    </submittedName>
</protein>